<reference evidence="9" key="2">
    <citation type="submission" date="2019-09" db="UniProtKB">
        <authorList>
            <consortium name="WormBaseParasite"/>
        </authorList>
    </citation>
    <scope>IDENTIFICATION</scope>
</reference>
<dbReference type="PROSITE" id="PS50020">
    <property type="entry name" value="WW_DOMAIN_2"/>
    <property type="match status" value="1"/>
</dbReference>
<evidence type="ECO:0000313" key="7">
    <source>
        <dbReference type="EMBL" id="VDO20435.1"/>
    </source>
</evidence>
<dbReference type="Pfam" id="PF00397">
    <property type="entry name" value="WW"/>
    <property type="match status" value="1"/>
</dbReference>
<accession>A0A3P7X437</accession>
<protein>
    <submittedName>
        <fullName evidence="9">WW domain-containing protein</fullName>
    </submittedName>
</protein>
<feature type="region of interest" description="Disordered" evidence="5">
    <location>
        <begin position="18"/>
        <end position="80"/>
    </location>
</feature>
<dbReference type="GO" id="GO:0005634">
    <property type="term" value="C:nucleus"/>
    <property type="evidence" value="ECO:0007669"/>
    <property type="project" value="UniProtKB-SubCell"/>
</dbReference>
<dbReference type="EMBL" id="UZAH01001932">
    <property type="protein sequence ID" value="VDO20435.1"/>
    <property type="molecule type" value="Genomic_DNA"/>
</dbReference>
<dbReference type="InterPro" id="IPR001202">
    <property type="entry name" value="WW_dom"/>
</dbReference>
<evidence type="ECO:0000256" key="2">
    <source>
        <dbReference type="ARBA" id="ARBA00004496"/>
    </source>
</evidence>
<dbReference type="GO" id="GO:0005737">
    <property type="term" value="C:cytoplasm"/>
    <property type="evidence" value="ECO:0007669"/>
    <property type="project" value="UniProtKB-SubCell"/>
</dbReference>
<proteinExistence type="predicted"/>
<dbReference type="AlphaFoldDB" id="A0A183F653"/>
<name>A0A183F653_HELPZ</name>
<evidence type="ECO:0000313" key="8">
    <source>
        <dbReference type="Proteomes" id="UP000050761"/>
    </source>
</evidence>
<keyword evidence="3" id="KW-0963">Cytoplasm</keyword>
<dbReference type="GO" id="GO:0003713">
    <property type="term" value="F:transcription coactivator activity"/>
    <property type="evidence" value="ECO:0007669"/>
    <property type="project" value="TreeGrafter"/>
</dbReference>
<gene>
    <name evidence="7" type="ORF">HPBE_LOCUS1646</name>
</gene>
<accession>A0A183F653</accession>
<dbReference type="SUPFAM" id="SSF51045">
    <property type="entry name" value="WW domain"/>
    <property type="match status" value="1"/>
</dbReference>
<dbReference type="InterPro" id="IPR036020">
    <property type="entry name" value="WW_dom_sf"/>
</dbReference>
<organism evidence="8 9">
    <name type="scientific">Heligmosomoides polygyrus</name>
    <name type="common">Parasitic roundworm</name>
    <dbReference type="NCBI Taxonomy" id="6339"/>
    <lineage>
        <taxon>Eukaryota</taxon>
        <taxon>Metazoa</taxon>
        <taxon>Ecdysozoa</taxon>
        <taxon>Nematoda</taxon>
        <taxon>Chromadorea</taxon>
        <taxon>Rhabditida</taxon>
        <taxon>Rhabditina</taxon>
        <taxon>Rhabditomorpha</taxon>
        <taxon>Strongyloidea</taxon>
        <taxon>Heligmosomidae</taxon>
        <taxon>Heligmosomoides</taxon>
    </lineage>
</organism>
<dbReference type="PANTHER" id="PTHR17616:SF8">
    <property type="entry name" value="TRANSCRIPTIONAL COACTIVATOR YORKIE"/>
    <property type="match status" value="1"/>
</dbReference>
<keyword evidence="4" id="KW-0539">Nucleus</keyword>
<evidence type="ECO:0000256" key="5">
    <source>
        <dbReference type="SAM" id="MobiDB-lite"/>
    </source>
</evidence>
<reference evidence="7 8" key="1">
    <citation type="submission" date="2018-11" db="EMBL/GenBank/DDBJ databases">
        <authorList>
            <consortium name="Pathogen Informatics"/>
        </authorList>
    </citation>
    <scope>NUCLEOTIDE SEQUENCE [LARGE SCALE GENOMIC DNA]</scope>
</reference>
<keyword evidence="8" id="KW-1185">Reference proteome</keyword>
<evidence type="ECO:0000256" key="4">
    <source>
        <dbReference type="ARBA" id="ARBA00023242"/>
    </source>
</evidence>
<dbReference type="PROSITE" id="PS01159">
    <property type="entry name" value="WW_DOMAIN_1"/>
    <property type="match status" value="1"/>
</dbReference>
<dbReference type="GO" id="GO:0035329">
    <property type="term" value="P:hippo signaling"/>
    <property type="evidence" value="ECO:0007669"/>
    <property type="project" value="TreeGrafter"/>
</dbReference>
<dbReference type="SMART" id="SM00456">
    <property type="entry name" value="WW"/>
    <property type="match status" value="1"/>
</dbReference>
<feature type="domain" description="WW" evidence="6">
    <location>
        <begin position="83"/>
        <end position="116"/>
    </location>
</feature>
<dbReference type="CDD" id="cd00201">
    <property type="entry name" value="WW"/>
    <property type="match status" value="1"/>
</dbReference>
<evidence type="ECO:0000313" key="9">
    <source>
        <dbReference type="WBParaSite" id="HPBE_0000164501-mRNA-1"/>
    </source>
</evidence>
<feature type="compositionally biased region" description="Low complexity" evidence="5">
    <location>
        <begin position="54"/>
        <end position="76"/>
    </location>
</feature>
<dbReference type="GO" id="GO:0045944">
    <property type="term" value="P:positive regulation of transcription by RNA polymerase II"/>
    <property type="evidence" value="ECO:0007669"/>
    <property type="project" value="TreeGrafter"/>
</dbReference>
<evidence type="ECO:0000259" key="6">
    <source>
        <dbReference type="PROSITE" id="PS50020"/>
    </source>
</evidence>
<sequence length="170" mass="18519">MSSESRIRVLFGFFSQTSQGFHHSGVGESEPDWSGSSAHLRPKSKRTDDPGIRVSGVSASSSGSSMSQASSSSSSSANLSVLPPLPAGWEACTDRKGRTFYIDHTTKKTTWQRPSPEPEVREPEHIKRYSMARRTVGITPPSSPSFGPAHFLQRTDFVSILHENEVVSLA</sequence>
<dbReference type="Proteomes" id="UP000050761">
    <property type="component" value="Unassembled WGS sequence"/>
</dbReference>
<dbReference type="PANTHER" id="PTHR17616">
    <property type="entry name" value="YES-ASSOCIATED PROTEIN YAP1 FAMILY MEMBER"/>
    <property type="match status" value="1"/>
</dbReference>
<dbReference type="OrthoDB" id="5987976at2759"/>
<evidence type="ECO:0000256" key="1">
    <source>
        <dbReference type="ARBA" id="ARBA00004123"/>
    </source>
</evidence>
<evidence type="ECO:0000256" key="3">
    <source>
        <dbReference type="ARBA" id="ARBA00022490"/>
    </source>
</evidence>
<dbReference type="InterPro" id="IPR051583">
    <property type="entry name" value="YAP1"/>
</dbReference>
<comment type="subcellular location">
    <subcellularLocation>
        <location evidence="2">Cytoplasm</location>
    </subcellularLocation>
    <subcellularLocation>
        <location evidence="1">Nucleus</location>
    </subcellularLocation>
</comment>
<dbReference type="WBParaSite" id="HPBE_0000164501-mRNA-1">
    <property type="protein sequence ID" value="HPBE_0000164501-mRNA-1"/>
    <property type="gene ID" value="HPBE_0000164501"/>
</dbReference>
<dbReference type="Gene3D" id="2.20.70.10">
    <property type="match status" value="1"/>
</dbReference>